<dbReference type="EMBL" id="JAOPJZ010000007">
    <property type="protein sequence ID" value="MCU4752447.1"/>
    <property type="molecule type" value="Genomic_DNA"/>
</dbReference>
<feature type="transmembrane region" description="Helical" evidence="1">
    <location>
        <begin position="70"/>
        <end position="89"/>
    </location>
</feature>
<comment type="caution">
    <text evidence="2">The sequence shown here is derived from an EMBL/GenBank/DDBJ whole genome shotgun (WGS) entry which is preliminary data.</text>
</comment>
<accession>A0AAP2Z846</accession>
<gene>
    <name evidence="2" type="ORF">OB919_10685</name>
</gene>
<name>A0AAP2Z846_9EURY</name>
<reference evidence="2 3" key="1">
    <citation type="submission" date="2022-09" db="EMBL/GenBank/DDBJ databases">
        <title>Enrichment on poylsaccharides allowed isolation of novel metabolic and taxonomic groups of Haloarchaea.</title>
        <authorList>
            <person name="Sorokin D.Y."/>
            <person name="Elcheninov A.G."/>
            <person name="Khizhniak T.V."/>
            <person name="Kolganova T.V."/>
            <person name="Kublanov I.V."/>
        </authorList>
    </citation>
    <scope>NUCLEOTIDE SEQUENCE [LARGE SCALE GENOMIC DNA]</scope>
    <source>
        <strain evidence="2 3">AArc-curdl1</strain>
    </source>
</reference>
<feature type="transmembrane region" description="Helical" evidence="1">
    <location>
        <begin position="7"/>
        <end position="23"/>
    </location>
</feature>
<organism evidence="2 3">
    <name type="scientific">Natronosalvus hydrolyticus</name>
    <dbReference type="NCBI Taxonomy" id="2979988"/>
    <lineage>
        <taxon>Archaea</taxon>
        <taxon>Methanobacteriati</taxon>
        <taxon>Methanobacteriota</taxon>
        <taxon>Stenosarchaea group</taxon>
        <taxon>Halobacteria</taxon>
        <taxon>Halobacteriales</taxon>
        <taxon>Natrialbaceae</taxon>
        <taxon>Natronosalvus</taxon>
    </lineage>
</organism>
<keyword evidence="1" id="KW-0472">Membrane</keyword>
<dbReference type="RefSeq" id="WP_342808789.1">
    <property type="nucleotide sequence ID" value="NZ_JAOPJZ010000007.1"/>
</dbReference>
<sequence length="131" mass="13599">MLSRETAVHAIIVALTFVSFVLLERAGVVALDGPSAGVAFVVFYGILLGGSHLVFALRGKDGMIPVDARWRYLAALVVVLGGSALVFYGEGLAVGPLELSTLGYAIVAVTVIGYVVIEGVAGYRATQTQTS</sequence>
<protein>
    <submittedName>
        <fullName evidence="2">Uncharacterized protein</fullName>
    </submittedName>
</protein>
<keyword evidence="1" id="KW-0812">Transmembrane</keyword>
<evidence type="ECO:0000256" key="1">
    <source>
        <dbReference type="SAM" id="Phobius"/>
    </source>
</evidence>
<proteinExistence type="predicted"/>
<dbReference type="AlphaFoldDB" id="A0AAP2Z846"/>
<dbReference type="Proteomes" id="UP001321047">
    <property type="component" value="Unassembled WGS sequence"/>
</dbReference>
<evidence type="ECO:0000313" key="2">
    <source>
        <dbReference type="EMBL" id="MCU4752447.1"/>
    </source>
</evidence>
<feature type="transmembrane region" description="Helical" evidence="1">
    <location>
        <begin position="35"/>
        <end position="58"/>
    </location>
</feature>
<feature type="transmembrane region" description="Helical" evidence="1">
    <location>
        <begin position="101"/>
        <end position="123"/>
    </location>
</feature>
<keyword evidence="3" id="KW-1185">Reference proteome</keyword>
<evidence type="ECO:0000313" key="3">
    <source>
        <dbReference type="Proteomes" id="UP001321047"/>
    </source>
</evidence>
<keyword evidence="1" id="KW-1133">Transmembrane helix</keyword>